<evidence type="ECO:0000313" key="3">
    <source>
        <dbReference type="Proteomes" id="UP000680750"/>
    </source>
</evidence>
<protein>
    <submittedName>
        <fullName evidence="2">Uncharacterized protein</fullName>
    </submittedName>
</protein>
<sequence>MEVLAGMSVLSGAECEQADRRTSPAAGRTSVCSRAARHGGSNQEWPYGDRAVRWAGVFMHPAGRRRTAAATVAQATGQQMALCTRQWST</sequence>
<proteinExistence type="predicted"/>
<keyword evidence="3" id="KW-1185">Reference proteome</keyword>
<organism evidence="2 3">
    <name type="scientific">Actinocatenispora sera</name>
    <dbReference type="NCBI Taxonomy" id="390989"/>
    <lineage>
        <taxon>Bacteria</taxon>
        <taxon>Bacillati</taxon>
        <taxon>Actinomycetota</taxon>
        <taxon>Actinomycetes</taxon>
        <taxon>Micromonosporales</taxon>
        <taxon>Micromonosporaceae</taxon>
        <taxon>Actinocatenispora</taxon>
    </lineage>
</organism>
<name>A0A810L258_9ACTN</name>
<feature type="region of interest" description="Disordered" evidence="1">
    <location>
        <begin position="14"/>
        <end position="45"/>
    </location>
</feature>
<dbReference type="EMBL" id="AP023354">
    <property type="protein sequence ID" value="BCJ28959.1"/>
    <property type="molecule type" value="Genomic_DNA"/>
</dbReference>
<accession>A0A810L258</accession>
<evidence type="ECO:0000313" key="2">
    <source>
        <dbReference type="EMBL" id="BCJ28959.1"/>
    </source>
</evidence>
<gene>
    <name evidence="2" type="ORF">Asera_30670</name>
</gene>
<evidence type="ECO:0000256" key="1">
    <source>
        <dbReference type="SAM" id="MobiDB-lite"/>
    </source>
</evidence>
<dbReference type="KEGG" id="aser:Asera_30670"/>
<dbReference type="AlphaFoldDB" id="A0A810L258"/>
<reference evidence="2" key="1">
    <citation type="submission" date="2020-08" db="EMBL/GenBank/DDBJ databases">
        <title>Whole genome shotgun sequence of Actinocatenispora sera NBRC 101916.</title>
        <authorList>
            <person name="Komaki H."/>
            <person name="Tamura T."/>
        </authorList>
    </citation>
    <scope>NUCLEOTIDE SEQUENCE</scope>
    <source>
        <strain evidence="2">NBRC 101916</strain>
    </source>
</reference>
<dbReference type="Proteomes" id="UP000680750">
    <property type="component" value="Chromosome"/>
</dbReference>